<name>A0ABN9X3D5_9DINO</name>
<keyword evidence="3" id="KW-1185">Reference proteome</keyword>
<gene>
    <name evidence="2" type="ORF">PCOR1329_LOCUS73016</name>
</gene>
<sequence>MDAAPQQQPGFAAALSDGFSGLKEHLLQHHENEIARFKDECGRLQKEVSVLRVHLEKSNEHLLSLDGGCVRRAQTDPASYRTRSEPVSVQDAPEIPVEETYSPTVSAEVSRGTRKGRRSKEAPAPLTFVSPAVSFNDKDLISKEGSAGALSAHACPPSPRRRRRGQTAFPGEGSRSPTRQRTMEPQARRSFERSKSPYTPEETLAIARGLFDSKTPREETAPAPSEASKGLSSAPGSGGDMLCVAPVEAGAETQRRRRRPTLTQSMSSQLAPGGGAQPEGAGQGLGLGARKGSLGSLSVESADQAAPGSVGASVHSNSSSRAGDHFHLREDDSQKHHSTKAACGN</sequence>
<evidence type="ECO:0000256" key="1">
    <source>
        <dbReference type="SAM" id="MobiDB-lite"/>
    </source>
</evidence>
<protein>
    <submittedName>
        <fullName evidence="2">Uncharacterized protein</fullName>
    </submittedName>
</protein>
<proteinExistence type="predicted"/>
<feature type="compositionally biased region" description="Low complexity" evidence="1">
    <location>
        <begin position="308"/>
        <end position="321"/>
    </location>
</feature>
<evidence type="ECO:0000313" key="2">
    <source>
        <dbReference type="EMBL" id="CAK0893769.1"/>
    </source>
</evidence>
<feature type="compositionally biased region" description="Gly residues" evidence="1">
    <location>
        <begin position="272"/>
        <end position="289"/>
    </location>
</feature>
<evidence type="ECO:0000313" key="3">
    <source>
        <dbReference type="Proteomes" id="UP001189429"/>
    </source>
</evidence>
<feature type="region of interest" description="Disordered" evidence="1">
    <location>
        <begin position="96"/>
        <end position="123"/>
    </location>
</feature>
<comment type="caution">
    <text evidence="2">The sequence shown here is derived from an EMBL/GenBank/DDBJ whole genome shotgun (WGS) entry which is preliminary data.</text>
</comment>
<feature type="region of interest" description="Disordered" evidence="1">
    <location>
        <begin position="146"/>
        <end position="345"/>
    </location>
</feature>
<organism evidence="2 3">
    <name type="scientific">Prorocentrum cordatum</name>
    <dbReference type="NCBI Taxonomy" id="2364126"/>
    <lineage>
        <taxon>Eukaryota</taxon>
        <taxon>Sar</taxon>
        <taxon>Alveolata</taxon>
        <taxon>Dinophyceae</taxon>
        <taxon>Prorocentrales</taxon>
        <taxon>Prorocentraceae</taxon>
        <taxon>Prorocentrum</taxon>
    </lineage>
</organism>
<feature type="compositionally biased region" description="Basic and acidic residues" evidence="1">
    <location>
        <begin position="322"/>
        <end position="335"/>
    </location>
</feature>
<dbReference type="EMBL" id="CAUYUJ010019804">
    <property type="protein sequence ID" value="CAK0893769.1"/>
    <property type="molecule type" value="Genomic_DNA"/>
</dbReference>
<feature type="compositionally biased region" description="Basic and acidic residues" evidence="1">
    <location>
        <begin position="186"/>
        <end position="195"/>
    </location>
</feature>
<reference evidence="2" key="1">
    <citation type="submission" date="2023-10" db="EMBL/GenBank/DDBJ databases">
        <authorList>
            <person name="Chen Y."/>
            <person name="Shah S."/>
            <person name="Dougan E. K."/>
            <person name="Thang M."/>
            <person name="Chan C."/>
        </authorList>
    </citation>
    <scope>NUCLEOTIDE SEQUENCE [LARGE SCALE GENOMIC DNA]</scope>
</reference>
<dbReference type="Proteomes" id="UP001189429">
    <property type="component" value="Unassembled WGS sequence"/>
</dbReference>
<accession>A0ABN9X3D5</accession>